<evidence type="ECO:0000256" key="4">
    <source>
        <dbReference type="ARBA" id="ARBA00022692"/>
    </source>
</evidence>
<reference evidence="10 11" key="1">
    <citation type="journal article" date="2023" name="IMA Fungus">
        <title>Comparative genomic study of the Penicillium genus elucidates a diverse pangenome and 15 lateral gene transfer events.</title>
        <authorList>
            <person name="Petersen C."/>
            <person name="Sorensen T."/>
            <person name="Nielsen M.R."/>
            <person name="Sondergaard T.E."/>
            <person name="Sorensen J.L."/>
            <person name="Fitzpatrick D.A."/>
            <person name="Frisvad J.C."/>
            <person name="Nielsen K.L."/>
        </authorList>
    </citation>
    <scope>NUCLEOTIDE SEQUENCE [LARGE SCALE GENOMIC DNA]</scope>
    <source>
        <strain evidence="10 11">IBT 35679</strain>
    </source>
</reference>
<dbReference type="GO" id="GO:0005351">
    <property type="term" value="F:carbohydrate:proton symporter activity"/>
    <property type="evidence" value="ECO:0007669"/>
    <property type="project" value="TreeGrafter"/>
</dbReference>
<feature type="domain" description="Major facilitator superfamily (MFS) profile" evidence="9">
    <location>
        <begin position="10"/>
        <end position="460"/>
    </location>
</feature>
<dbReference type="PROSITE" id="PS50850">
    <property type="entry name" value="MFS"/>
    <property type="match status" value="1"/>
</dbReference>
<comment type="caution">
    <text evidence="10">The sequence shown here is derived from an EMBL/GenBank/DDBJ whole genome shotgun (WGS) entry which is preliminary data.</text>
</comment>
<dbReference type="Pfam" id="PF00083">
    <property type="entry name" value="Sugar_tr"/>
    <property type="match status" value="1"/>
</dbReference>
<organism evidence="10 11">
    <name type="scientific">Penicillium frequentans</name>
    <dbReference type="NCBI Taxonomy" id="3151616"/>
    <lineage>
        <taxon>Eukaryota</taxon>
        <taxon>Fungi</taxon>
        <taxon>Dikarya</taxon>
        <taxon>Ascomycota</taxon>
        <taxon>Pezizomycotina</taxon>
        <taxon>Eurotiomycetes</taxon>
        <taxon>Eurotiomycetidae</taxon>
        <taxon>Eurotiales</taxon>
        <taxon>Aspergillaceae</taxon>
        <taxon>Penicillium</taxon>
    </lineage>
</organism>
<feature type="transmembrane region" description="Helical" evidence="8">
    <location>
        <begin position="374"/>
        <end position="395"/>
    </location>
</feature>
<dbReference type="CDD" id="cd17356">
    <property type="entry name" value="MFS_HXT"/>
    <property type="match status" value="1"/>
</dbReference>
<evidence type="ECO:0000256" key="6">
    <source>
        <dbReference type="ARBA" id="ARBA00023136"/>
    </source>
</evidence>
<dbReference type="PROSITE" id="PS00216">
    <property type="entry name" value="SUGAR_TRANSPORT_1"/>
    <property type="match status" value="1"/>
</dbReference>
<dbReference type="Gene3D" id="1.20.1250.20">
    <property type="entry name" value="MFS general substrate transporter like domains"/>
    <property type="match status" value="1"/>
</dbReference>
<dbReference type="InterPro" id="IPR050360">
    <property type="entry name" value="MFS_Sugar_Transporters"/>
</dbReference>
<feature type="transmembrane region" description="Helical" evidence="8">
    <location>
        <begin position="79"/>
        <end position="98"/>
    </location>
</feature>
<feature type="transmembrane region" description="Helical" evidence="8">
    <location>
        <begin position="7"/>
        <end position="32"/>
    </location>
</feature>
<dbReference type="InterPro" id="IPR036259">
    <property type="entry name" value="MFS_trans_sf"/>
</dbReference>
<dbReference type="PRINTS" id="PR00171">
    <property type="entry name" value="SUGRTRNSPORT"/>
</dbReference>
<dbReference type="PANTHER" id="PTHR48022">
    <property type="entry name" value="PLASTIDIC GLUCOSE TRANSPORTER 4"/>
    <property type="match status" value="1"/>
</dbReference>
<protein>
    <recommendedName>
        <fullName evidence="9">Major facilitator superfamily (MFS) profile domain-containing protein</fullName>
    </recommendedName>
</protein>
<dbReference type="NCBIfam" id="TIGR00879">
    <property type="entry name" value="SP"/>
    <property type="match status" value="1"/>
</dbReference>
<feature type="transmembrane region" description="Helical" evidence="8">
    <location>
        <begin position="52"/>
        <end position="72"/>
    </location>
</feature>
<dbReference type="InterPro" id="IPR003663">
    <property type="entry name" value="Sugar/inositol_transpt"/>
</dbReference>
<evidence type="ECO:0000256" key="3">
    <source>
        <dbReference type="ARBA" id="ARBA00022448"/>
    </source>
</evidence>
<evidence type="ECO:0000256" key="7">
    <source>
        <dbReference type="RuleBase" id="RU003346"/>
    </source>
</evidence>
<evidence type="ECO:0000259" key="9">
    <source>
        <dbReference type="PROSITE" id="PS50850"/>
    </source>
</evidence>
<dbReference type="FunFam" id="1.20.1250.20:FF:000026">
    <property type="entry name" value="MFS quinate transporter QutD"/>
    <property type="match status" value="1"/>
</dbReference>
<keyword evidence="3 7" id="KW-0813">Transport</keyword>
<dbReference type="AlphaFoldDB" id="A0AAD6GGF2"/>
<proteinExistence type="inferred from homology"/>
<sequence>MSGSWKMYLYGIAPCTGGVAFGYDTGSMSGILTMPQFLSYMGYPGNFLQGGITASIQAGSFAGSLLTGAFLADRLGRRNTILLGSLIFTIGVAISTAANGVTALIAGRVINGLGNGCLAMMVPLYQSEIAPPKIRGRIVSMQQCCINFGILIAFWIQYGSSFLSGNASWRLALGLQMIPTASLHLTMYFMPESPRWLAQRDEHEKALHALARLHSDGNINDPFVHAELAEIEAKIQWERQNPPPSYIQMLVGRDRRRTWLGIGVQFWQQVTGVNVIMYYAVFLFEQAGISSTRGSLLANGIQGAVLNIFTWPNMYWMDTWGRRTPMVIGGFGMAISMMLIGTIMKTKGNPVYNPLTKKTNFDFASQTASNATIAFVYVYVAVFGLTWACVAWVYPPELFTTGSRGRGTSMTSATNWFVNFWFALYIPTAMEKISWKLYMVFMTLCFTMAVVVFFFYPETAGKSLEEVDFLFSKDRTVWVFRDRQARKVGAIFERDMAHGEALTDFDGKIAGTSHVDNVEYDARLASSNTGAV</sequence>
<evidence type="ECO:0000256" key="5">
    <source>
        <dbReference type="ARBA" id="ARBA00022989"/>
    </source>
</evidence>
<dbReference type="Proteomes" id="UP001220324">
    <property type="component" value="Unassembled WGS sequence"/>
</dbReference>
<feature type="transmembrane region" description="Helical" evidence="8">
    <location>
        <begin position="326"/>
        <end position="344"/>
    </location>
</feature>
<evidence type="ECO:0000313" key="10">
    <source>
        <dbReference type="EMBL" id="KAJ5546660.1"/>
    </source>
</evidence>
<keyword evidence="6 8" id="KW-0472">Membrane</keyword>
<dbReference type="InterPro" id="IPR020846">
    <property type="entry name" value="MFS_dom"/>
</dbReference>
<keyword evidence="5 8" id="KW-1133">Transmembrane helix</keyword>
<feature type="transmembrane region" description="Helical" evidence="8">
    <location>
        <begin position="438"/>
        <end position="456"/>
    </location>
</feature>
<keyword evidence="4 8" id="KW-0812">Transmembrane</keyword>
<dbReference type="EMBL" id="JAQIZZ010000003">
    <property type="protein sequence ID" value="KAJ5546660.1"/>
    <property type="molecule type" value="Genomic_DNA"/>
</dbReference>
<evidence type="ECO:0000256" key="2">
    <source>
        <dbReference type="ARBA" id="ARBA00010992"/>
    </source>
</evidence>
<dbReference type="GO" id="GO:0016020">
    <property type="term" value="C:membrane"/>
    <property type="evidence" value="ECO:0007669"/>
    <property type="project" value="UniProtKB-SubCell"/>
</dbReference>
<evidence type="ECO:0000313" key="11">
    <source>
        <dbReference type="Proteomes" id="UP001220324"/>
    </source>
</evidence>
<name>A0AAD6GGF2_9EURO</name>
<gene>
    <name evidence="10" type="ORF">N7494_004245</name>
</gene>
<dbReference type="PROSITE" id="PS00217">
    <property type="entry name" value="SUGAR_TRANSPORT_2"/>
    <property type="match status" value="1"/>
</dbReference>
<comment type="subcellular location">
    <subcellularLocation>
        <location evidence="1">Membrane</location>
        <topology evidence="1">Multi-pass membrane protein</topology>
    </subcellularLocation>
</comment>
<keyword evidence="11" id="KW-1185">Reference proteome</keyword>
<dbReference type="InterPro" id="IPR005829">
    <property type="entry name" value="Sugar_transporter_CS"/>
</dbReference>
<dbReference type="PANTHER" id="PTHR48022:SF7">
    <property type="entry name" value="MAJOR FACILITATOR SUPERFAMILY (MFS) PROFILE DOMAIN-CONTAINING PROTEIN-RELATED"/>
    <property type="match status" value="1"/>
</dbReference>
<feature type="transmembrane region" description="Helical" evidence="8">
    <location>
        <begin position="407"/>
        <end position="426"/>
    </location>
</feature>
<feature type="transmembrane region" description="Helical" evidence="8">
    <location>
        <begin position="259"/>
        <end position="284"/>
    </location>
</feature>
<accession>A0AAD6GGF2</accession>
<dbReference type="InterPro" id="IPR005828">
    <property type="entry name" value="MFS_sugar_transport-like"/>
</dbReference>
<dbReference type="SUPFAM" id="SSF103473">
    <property type="entry name" value="MFS general substrate transporter"/>
    <property type="match status" value="1"/>
</dbReference>
<comment type="similarity">
    <text evidence="2 7">Belongs to the major facilitator superfamily. Sugar transporter (TC 2.A.1.1) family.</text>
</comment>
<evidence type="ECO:0000256" key="8">
    <source>
        <dbReference type="SAM" id="Phobius"/>
    </source>
</evidence>
<evidence type="ECO:0000256" key="1">
    <source>
        <dbReference type="ARBA" id="ARBA00004141"/>
    </source>
</evidence>